<dbReference type="Pfam" id="PF11376">
    <property type="entry name" value="DUF3179"/>
    <property type="match status" value="1"/>
</dbReference>
<feature type="chain" id="PRO_5041352688" description="DUF3179 domain-containing protein" evidence="1">
    <location>
        <begin position="21"/>
        <end position="107"/>
    </location>
</feature>
<protein>
    <recommendedName>
        <fullName evidence="4">DUF3179 domain-containing protein</fullName>
    </recommendedName>
</protein>
<proteinExistence type="predicted"/>
<accession>A0AA35SK27</accession>
<dbReference type="Proteomes" id="UP001174909">
    <property type="component" value="Unassembled WGS sequence"/>
</dbReference>
<feature type="signal peptide" evidence="1">
    <location>
        <begin position="1"/>
        <end position="20"/>
    </location>
</feature>
<reference evidence="2" key="1">
    <citation type="submission" date="2023-03" db="EMBL/GenBank/DDBJ databases">
        <authorList>
            <person name="Steffen K."/>
            <person name="Cardenas P."/>
        </authorList>
    </citation>
    <scope>NUCLEOTIDE SEQUENCE</scope>
</reference>
<evidence type="ECO:0000313" key="2">
    <source>
        <dbReference type="EMBL" id="CAI8030603.1"/>
    </source>
</evidence>
<organism evidence="2 3">
    <name type="scientific">Geodia barretti</name>
    <name type="common">Barrett's horny sponge</name>
    <dbReference type="NCBI Taxonomy" id="519541"/>
    <lineage>
        <taxon>Eukaryota</taxon>
        <taxon>Metazoa</taxon>
        <taxon>Porifera</taxon>
        <taxon>Demospongiae</taxon>
        <taxon>Heteroscleromorpha</taxon>
        <taxon>Tetractinellida</taxon>
        <taxon>Astrophorina</taxon>
        <taxon>Geodiidae</taxon>
        <taxon>Geodia</taxon>
    </lineage>
</organism>
<name>A0AA35SK27_GEOBA</name>
<evidence type="ECO:0000313" key="3">
    <source>
        <dbReference type="Proteomes" id="UP001174909"/>
    </source>
</evidence>
<keyword evidence="3" id="KW-1185">Reference proteome</keyword>
<dbReference type="PROSITE" id="PS51257">
    <property type="entry name" value="PROKAR_LIPOPROTEIN"/>
    <property type="match status" value="1"/>
</dbReference>
<dbReference type="EMBL" id="CASHTH010002487">
    <property type="protein sequence ID" value="CAI8030603.1"/>
    <property type="molecule type" value="Genomic_DNA"/>
</dbReference>
<gene>
    <name evidence="2" type="ORF">GBAR_LOCUS17337</name>
</gene>
<evidence type="ECO:0008006" key="4">
    <source>
        <dbReference type="Google" id="ProtNLM"/>
    </source>
</evidence>
<sequence length="107" mass="11409">MKKDLILLLTTAAFILLGCAQYSGEVNAVASAKDYSDDRILTVLPYDAIPAITNPEFVSANEAKLAADSPVIGVSFKGESRAYSIHLLNGHEIVNDEVGGVKIATTW</sequence>
<evidence type="ECO:0000256" key="1">
    <source>
        <dbReference type="SAM" id="SignalP"/>
    </source>
</evidence>
<dbReference type="InterPro" id="IPR021516">
    <property type="entry name" value="DUF3179"/>
</dbReference>
<keyword evidence="1" id="KW-0732">Signal</keyword>
<dbReference type="AlphaFoldDB" id="A0AA35SK27"/>
<comment type="caution">
    <text evidence="2">The sequence shown here is derived from an EMBL/GenBank/DDBJ whole genome shotgun (WGS) entry which is preliminary data.</text>
</comment>